<sequence>MLRGGVGVVGRCYADSIILSKFADEGTEYHEAFHRIAEILIPKRLHDKLYKEFRKRHSNTIFTDKQVSEELAEGFRVFMLNKPRLHWSFNLVKMYNNIKDYVRQVSNMNMGWKLYTAYMIANSGIFRYVKASNKRKEEFKNVFKFKNAESSLFKRGGRSFKYVLNQQMYDELVDTLVYAVLNNQNFDWGGSDIQNIRVDLGYITGNAISDEKRKKQA</sequence>
<evidence type="ECO:0000313" key="1">
    <source>
        <dbReference type="EMBL" id="DAD95310.1"/>
    </source>
</evidence>
<name>A0A8S5NKP5_9CAUD</name>
<reference evidence="1" key="1">
    <citation type="journal article" date="2021" name="Proc. Natl. Acad. Sci. U.S.A.">
        <title>A Catalog of Tens of Thousands of Viruses from Human Metagenomes Reveals Hidden Associations with Chronic Diseases.</title>
        <authorList>
            <person name="Tisza M.J."/>
            <person name="Buck C.B."/>
        </authorList>
    </citation>
    <scope>NUCLEOTIDE SEQUENCE</scope>
    <source>
        <strain evidence="1">CtsNK10</strain>
    </source>
</reference>
<organism evidence="1">
    <name type="scientific">Podoviridae sp. ctsNK10</name>
    <dbReference type="NCBI Taxonomy" id="2826582"/>
    <lineage>
        <taxon>Viruses</taxon>
        <taxon>Duplodnaviria</taxon>
        <taxon>Heunggongvirae</taxon>
        <taxon>Uroviricota</taxon>
        <taxon>Caudoviricetes</taxon>
    </lineage>
</organism>
<dbReference type="EMBL" id="BK015191">
    <property type="protein sequence ID" value="DAD95310.1"/>
    <property type="molecule type" value="Genomic_DNA"/>
</dbReference>
<proteinExistence type="predicted"/>
<accession>A0A8S5NKP5</accession>
<protein>
    <submittedName>
        <fullName evidence="1">Uncharacterized protein</fullName>
    </submittedName>
</protein>